<dbReference type="FunFam" id="3.40.309.10:FF:000012">
    <property type="entry name" value="Betaine aldehyde dehydrogenase"/>
    <property type="match status" value="1"/>
</dbReference>
<dbReference type="PROSITE" id="PS00687">
    <property type="entry name" value="ALDEHYDE_DEHYDR_GLU"/>
    <property type="match status" value="1"/>
</dbReference>
<organism evidence="7">
    <name type="scientific">Palpitomonas bilix</name>
    <dbReference type="NCBI Taxonomy" id="652834"/>
    <lineage>
        <taxon>Eukaryota</taxon>
        <taxon>Eukaryota incertae sedis</taxon>
    </lineage>
</organism>
<comment type="similarity">
    <text evidence="1 5">Belongs to the aldehyde dehydrogenase family.</text>
</comment>
<dbReference type="FunFam" id="3.40.605.10:FF:000007">
    <property type="entry name" value="NAD/NADP-dependent betaine aldehyde dehydrogenase"/>
    <property type="match status" value="1"/>
</dbReference>
<dbReference type="GO" id="GO:0016620">
    <property type="term" value="F:oxidoreductase activity, acting on the aldehyde or oxo group of donors, NAD or NADP as acceptor"/>
    <property type="evidence" value="ECO:0007669"/>
    <property type="project" value="InterPro"/>
</dbReference>
<dbReference type="Pfam" id="PF00171">
    <property type="entry name" value="Aldedh"/>
    <property type="match status" value="1"/>
</dbReference>
<protein>
    <recommendedName>
        <fullName evidence="6">Aldehyde dehydrogenase domain-containing protein</fullName>
    </recommendedName>
</protein>
<accession>A0A7S3CVQ0</accession>
<proteinExistence type="inferred from homology"/>
<dbReference type="EMBL" id="HBIB01001449">
    <property type="protein sequence ID" value="CAE0238853.1"/>
    <property type="molecule type" value="Transcribed_RNA"/>
</dbReference>
<evidence type="ECO:0000256" key="2">
    <source>
        <dbReference type="ARBA" id="ARBA00023002"/>
    </source>
</evidence>
<evidence type="ECO:0000256" key="4">
    <source>
        <dbReference type="PROSITE-ProRule" id="PRU10007"/>
    </source>
</evidence>
<dbReference type="InterPro" id="IPR016163">
    <property type="entry name" value="Ald_DH_C"/>
</dbReference>
<dbReference type="InterPro" id="IPR016161">
    <property type="entry name" value="Ald_DH/histidinol_DH"/>
</dbReference>
<dbReference type="PROSITE" id="PS00070">
    <property type="entry name" value="ALDEHYDE_DEHYDR_CYS"/>
    <property type="match status" value="1"/>
</dbReference>
<evidence type="ECO:0000256" key="1">
    <source>
        <dbReference type="ARBA" id="ARBA00009986"/>
    </source>
</evidence>
<dbReference type="Gene3D" id="3.40.309.10">
    <property type="entry name" value="Aldehyde Dehydrogenase, Chain A, domain 2"/>
    <property type="match status" value="1"/>
</dbReference>
<name>A0A7S3CVQ0_9EUKA</name>
<dbReference type="PANTHER" id="PTHR43720:SF2">
    <property type="entry name" value="2-AMINOMUCONIC SEMIALDEHYDE DEHYDROGENASE"/>
    <property type="match status" value="1"/>
</dbReference>
<keyword evidence="3" id="KW-0520">NAD</keyword>
<dbReference type="PANTHER" id="PTHR43720">
    <property type="entry name" value="2-AMINOMUCONIC SEMIALDEHYDE DEHYDROGENASE"/>
    <property type="match status" value="1"/>
</dbReference>
<feature type="domain" description="Aldehyde dehydrogenase" evidence="6">
    <location>
        <begin position="20"/>
        <end position="481"/>
    </location>
</feature>
<sequence length="486" mass="52590">MAASTQAQTLNFIDGCLVPAQDGEWMDNVSPVTGQVSGLLARSKQADAERAIDVAYAAHKERRWSSVPVEERAEILLRAASKLESEIERFARMESEDTGKPLKLTRTVDIPRAIKNLRFFAQLVLTSTSEAVMSEVQKALHYSVRKPVGVVGMITPWNLPLYLLSWKVAPALVMGNTIVAKPSEMTPQTATALAVLLHECGVPKGVFNVIHGLGAECGAPICSSKRVSAVSFTGGTATGEIVARAAAPSFKKLSLELGGKNPAVVFDDCDFEKTIKGVIRSGFFNQGQVCLCGSRLLVQDGIFDRFVDRLKEEIASLKVGDPNEEDTDVGALISFQHRDKVESYIKMAKDDGVTVHGGDRVSPGGLDGAFLRPTVIVAKKDSSTYWQEEIFGPVVTVLPFSTEEEAIALANGVRYGLAASVWTENVGRAHRMGQRLEAGLVWVNCWLVRDLRTPFGGMKDSGVGREGGKLSLDFYSEATTITISVE</sequence>
<dbReference type="InterPro" id="IPR015590">
    <property type="entry name" value="Aldehyde_DH_dom"/>
</dbReference>
<evidence type="ECO:0000256" key="5">
    <source>
        <dbReference type="RuleBase" id="RU003345"/>
    </source>
</evidence>
<dbReference type="CDD" id="cd07093">
    <property type="entry name" value="ALDH_F8_HMSADH"/>
    <property type="match status" value="1"/>
</dbReference>
<gene>
    <name evidence="7" type="ORF">PBIL07802_LOCUS996</name>
</gene>
<evidence type="ECO:0000256" key="3">
    <source>
        <dbReference type="ARBA" id="ARBA00023027"/>
    </source>
</evidence>
<feature type="active site" evidence="4">
    <location>
        <position position="256"/>
    </location>
</feature>
<dbReference type="SUPFAM" id="SSF53720">
    <property type="entry name" value="ALDH-like"/>
    <property type="match status" value="1"/>
</dbReference>
<dbReference type="InterPro" id="IPR016162">
    <property type="entry name" value="Ald_DH_N"/>
</dbReference>
<evidence type="ECO:0000313" key="7">
    <source>
        <dbReference type="EMBL" id="CAE0238853.1"/>
    </source>
</evidence>
<keyword evidence="2 5" id="KW-0560">Oxidoreductase</keyword>
<dbReference type="InterPro" id="IPR016160">
    <property type="entry name" value="Ald_DH_CS_CYS"/>
</dbReference>
<dbReference type="Gene3D" id="3.40.605.10">
    <property type="entry name" value="Aldehyde Dehydrogenase, Chain A, domain 1"/>
    <property type="match status" value="1"/>
</dbReference>
<reference evidence="7" key="1">
    <citation type="submission" date="2021-01" db="EMBL/GenBank/DDBJ databases">
        <authorList>
            <person name="Corre E."/>
            <person name="Pelletier E."/>
            <person name="Niang G."/>
            <person name="Scheremetjew M."/>
            <person name="Finn R."/>
            <person name="Kale V."/>
            <person name="Holt S."/>
            <person name="Cochrane G."/>
            <person name="Meng A."/>
            <person name="Brown T."/>
            <person name="Cohen L."/>
        </authorList>
    </citation>
    <scope>NUCLEOTIDE SEQUENCE</scope>
    <source>
        <strain evidence="7">NIES-2562</strain>
    </source>
</reference>
<evidence type="ECO:0000259" key="6">
    <source>
        <dbReference type="Pfam" id="PF00171"/>
    </source>
</evidence>
<dbReference type="AlphaFoldDB" id="A0A7S3CVQ0"/>
<dbReference type="InterPro" id="IPR029510">
    <property type="entry name" value="Ald_DH_CS_GLU"/>
</dbReference>